<dbReference type="EMBL" id="QGGT01000006">
    <property type="protein sequence ID" value="PWK32735.1"/>
    <property type="molecule type" value="Genomic_DNA"/>
</dbReference>
<feature type="compositionally biased region" description="Basic and acidic residues" evidence="1">
    <location>
        <begin position="43"/>
        <end position="76"/>
    </location>
</feature>
<dbReference type="Proteomes" id="UP000245754">
    <property type="component" value="Unassembled WGS sequence"/>
</dbReference>
<evidence type="ECO:0000256" key="1">
    <source>
        <dbReference type="SAM" id="MobiDB-lite"/>
    </source>
</evidence>
<keyword evidence="3" id="KW-1185">Reference proteome</keyword>
<protein>
    <submittedName>
        <fullName evidence="2">Uncharacterized protein</fullName>
    </submittedName>
</protein>
<comment type="caution">
    <text evidence="2">The sequence shown here is derived from an EMBL/GenBank/DDBJ whole genome shotgun (WGS) entry which is preliminary data.</text>
</comment>
<dbReference type="AlphaFoldDB" id="A0A316EL65"/>
<proteinExistence type="predicted"/>
<name>A0A316EL65_9BURK</name>
<accession>A0A316EL65</accession>
<organism evidence="2 3">
    <name type="scientific">Cupriavidus plantarum</name>
    <dbReference type="NCBI Taxonomy" id="942865"/>
    <lineage>
        <taxon>Bacteria</taxon>
        <taxon>Pseudomonadati</taxon>
        <taxon>Pseudomonadota</taxon>
        <taxon>Betaproteobacteria</taxon>
        <taxon>Burkholderiales</taxon>
        <taxon>Burkholderiaceae</taxon>
        <taxon>Cupriavidus</taxon>
    </lineage>
</organism>
<feature type="compositionally biased region" description="Basic and acidic residues" evidence="1">
    <location>
        <begin position="1"/>
        <end position="26"/>
    </location>
</feature>
<feature type="region of interest" description="Disordered" evidence="1">
    <location>
        <begin position="1"/>
        <end position="76"/>
    </location>
</feature>
<dbReference type="GeneID" id="98343128"/>
<evidence type="ECO:0000313" key="2">
    <source>
        <dbReference type="EMBL" id="PWK32735.1"/>
    </source>
</evidence>
<reference evidence="2 3" key="1">
    <citation type="submission" date="2018-05" db="EMBL/GenBank/DDBJ databases">
        <title>Genomic Encyclopedia of Type Strains, Phase IV (KMG-V): Genome sequencing to study the core and pangenomes of soil and plant-associated prokaryotes.</title>
        <authorList>
            <person name="Whitman W."/>
        </authorList>
    </citation>
    <scope>NUCLEOTIDE SEQUENCE [LARGE SCALE GENOMIC DNA]</scope>
    <source>
        <strain evidence="2 3">SLV-132</strain>
    </source>
</reference>
<evidence type="ECO:0000313" key="3">
    <source>
        <dbReference type="Proteomes" id="UP000245754"/>
    </source>
</evidence>
<gene>
    <name evidence="2" type="ORF">C7419_106154</name>
</gene>
<dbReference type="RefSeq" id="WP_109585015.1">
    <property type="nucleotide sequence ID" value="NZ_CAJPUX010000005.1"/>
</dbReference>
<sequence length="76" mass="8417">MTTTKPDRKPDLKPNDMPDARKDEHSPWPGWKPGAGDSGPSRGRSERKDRPDRLGEGGDLTAHDQLKDLPKDDGND</sequence>